<evidence type="ECO:0000313" key="4">
    <source>
        <dbReference type="Proteomes" id="UP000019402"/>
    </source>
</evidence>
<dbReference type="EMBL" id="BAMD01000042">
    <property type="protein sequence ID" value="GAF04311.1"/>
    <property type="molecule type" value="Genomic_DNA"/>
</dbReference>
<feature type="domain" description="NigD-like C-terminal" evidence="2">
    <location>
        <begin position="107"/>
        <end position="220"/>
    </location>
</feature>
<evidence type="ECO:0000259" key="2">
    <source>
        <dbReference type="Pfam" id="PF17415"/>
    </source>
</evidence>
<dbReference type="Pfam" id="PF17415">
    <property type="entry name" value="NigD_C"/>
    <property type="match status" value="1"/>
</dbReference>
<sequence>MKFLKMKHMLLMFAIVVGMSACSEDSDPIPEVFTRFGFMYTDGGNYFIDIDGGEKLMVESFDDEGVELDAYDRVLATFSIKETPEETILYDYLVELKGFYDIDFSDIVTLDDDSRDTIGDGFITVTDMGISENYLNLQIFYAQQKGSHVFSLCYDATQQEDGEAVILDLYNYYPEEEEDGGANYYTYQTYDLSELSSLLELNEDNEIEFRIRVNKGDSQEKIYQVVYDPS</sequence>
<evidence type="ECO:0000256" key="1">
    <source>
        <dbReference type="SAM" id="SignalP"/>
    </source>
</evidence>
<dbReference type="RefSeq" id="WP_081735894.1">
    <property type="nucleotide sequence ID" value="NZ_BAMD01000042.1"/>
</dbReference>
<dbReference type="InterPro" id="IPR035376">
    <property type="entry name" value="NigD_C"/>
</dbReference>
<proteinExistence type="predicted"/>
<keyword evidence="1" id="KW-0732">Signal</keyword>
<reference evidence="3 4" key="1">
    <citation type="journal article" date="2014" name="Genome Announc.">
        <title>Draft Genome Sequence of Cytophaga fermentans JCM 21142T, a Facultative Anaerobe Isolated from Marine Mud.</title>
        <authorList>
            <person name="Starns D."/>
            <person name="Oshima K."/>
            <person name="Suda W."/>
            <person name="Iino T."/>
            <person name="Yuki M."/>
            <person name="Inoue J."/>
            <person name="Kitamura K."/>
            <person name="Iida T."/>
            <person name="Darby A."/>
            <person name="Hattori M."/>
            <person name="Ohkuma M."/>
        </authorList>
    </citation>
    <scope>NUCLEOTIDE SEQUENCE [LARGE SCALE GENOMIC DNA]</scope>
    <source>
        <strain evidence="3 4">JCM 21142</strain>
    </source>
</reference>
<keyword evidence="4" id="KW-1185">Reference proteome</keyword>
<accession>W7YIL6</accession>
<feature type="chain" id="PRO_5004904324" evidence="1">
    <location>
        <begin position="24"/>
        <end position="230"/>
    </location>
</feature>
<comment type="caution">
    <text evidence="3">The sequence shown here is derived from an EMBL/GenBank/DDBJ whole genome shotgun (WGS) entry which is preliminary data.</text>
</comment>
<dbReference type="OrthoDB" id="1097285at2"/>
<dbReference type="Gene3D" id="2.60.40.2370">
    <property type="entry name" value="NigD-like, C-terminal beta sandwich domain"/>
    <property type="match status" value="1"/>
</dbReference>
<name>W7YIL6_9BACT</name>
<feature type="signal peptide" evidence="1">
    <location>
        <begin position="1"/>
        <end position="23"/>
    </location>
</feature>
<dbReference type="InterPro" id="IPR038143">
    <property type="entry name" value="NigD-like_C_dom_sf"/>
</dbReference>
<dbReference type="AlphaFoldDB" id="W7YIL6"/>
<organism evidence="3 4">
    <name type="scientific">Saccharicrinis fermentans DSM 9555 = JCM 21142</name>
    <dbReference type="NCBI Taxonomy" id="869213"/>
    <lineage>
        <taxon>Bacteria</taxon>
        <taxon>Pseudomonadati</taxon>
        <taxon>Bacteroidota</taxon>
        <taxon>Bacteroidia</taxon>
        <taxon>Marinilabiliales</taxon>
        <taxon>Marinilabiliaceae</taxon>
        <taxon>Saccharicrinis</taxon>
    </lineage>
</organism>
<dbReference type="Proteomes" id="UP000019402">
    <property type="component" value="Unassembled WGS sequence"/>
</dbReference>
<evidence type="ECO:0000313" key="3">
    <source>
        <dbReference type="EMBL" id="GAF04311.1"/>
    </source>
</evidence>
<dbReference type="PROSITE" id="PS51257">
    <property type="entry name" value="PROKAR_LIPOPROTEIN"/>
    <property type="match status" value="1"/>
</dbReference>
<protein>
    <submittedName>
        <fullName evidence="3">NigD-like protein</fullName>
    </submittedName>
</protein>
<gene>
    <name evidence="3" type="ORF">JCM21142_73012</name>
</gene>